<dbReference type="GeneID" id="30172098"/>
<evidence type="ECO:0000313" key="2">
    <source>
        <dbReference type="EMBL" id="OCF50407.1"/>
    </source>
</evidence>
<protein>
    <submittedName>
        <fullName evidence="2">Uncharacterized protein</fullName>
    </submittedName>
</protein>
<evidence type="ECO:0000313" key="3">
    <source>
        <dbReference type="EMBL" id="WWC71407.1"/>
    </source>
</evidence>
<dbReference type="AlphaFoldDB" id="A0A1B9I4H3"/>
<dbReference type="EMBL" id="KI894010">
    <property type="protein sequence ID" value="OCF50407.1"/>
    <property type="molecule type" value="Genomic_DNA"/>
</dbReference>
<organism evidence="2">
    <name type="scientific">Kwoniella pini CBS 10737</name>
    <dbReference type="NCBI Taxonomy" id="1296096"/>
    <lineage>
        <taxon>Eukaryota</taxon>
        <taxon>Fungi</taxon>
        <taxon>Dikarya</taxon>
        <taxon>Basidiomycota</taxon>
        <taxon>Agaricomycotina</taxon>
        <taxon>Tremellomycetes</taxon>
        <taxon>Tremellales</taxon>
        <taxon>Cryptococcaceae</taxon>
        <taxon>Kwoniella</taxon>
    </lineage>
</organism>
<reference evidence="3" key="4">
    <citation type="submission" date="2024-02" db="EMBL/GenBank/DDBJ databases">
        <title>Comparative genomics of Cryptococcus and Kwoniella reveals pathogenesis evolution and contrasting modes of karyotype evolution via chromosome fusion or intercentromeric recombination.</title>
        <authorList>
            <person name="Coelho M.A."/>
            <person name="David-Palma M."/>
            <person name="Shea T."/>
            <person name="Bowers K."/>
            <person name="McGinley-Smith S."/>
            <person name="Mohammad A.W."/>
            <person name="Gnirke A."/>
            <person name="Yurkov A.M."/>
            <person name="Nowrousian M."/>
            <person name="Sun S."/>
            <person name="Cuomo C.A."/>
            <person name="Heitman J."/>
        </authorList>
    </citation>
    <scope>NUCLEOTIDE SEQUENCE</scope>
    <source>
        <strain evidence="3">CBS 10737</strain>
    </source>
</reference>
<proteinExistence type="predicted"/>
<sequence>MSTSTDGPLGFYFDRNKRPKVEEIRENLSRDADSTYEVKTCTGCKIIKVICSSGSAATQYPKDHRTYHILDCMSKTYNSKTYHSNDSAAAAVTEKIDATLKAEPSVSLYIYNGYKKSILDFPPSVNPSKNEAYYAAEHKRQTEEGKDATEAGDPWEFEVNAEGY</sequence>
<dbReference type="KEGG" id="kpin:30172098"/>
<dbReference type="Proteomes" id="UP000094020">
    <property type="component" value="Chromosome 7"/>
</dbReference>
<reference evidence="2" key="1">
    <citation type="submission" date="2013-07" db="EMBL/GenBank/DDBJ databases">
        <title>The Genome Sequence of Cryptococcus pinus CBS10737.</title>
        <authorList>
            <consortium name="The Broad Institute Genome Sequencing Platform"/>
            <person name="Cuomo C."/>
            <person name="Litvintseva A."/>
            <person name="Chen Y."/>
            <person name="Heitman J."/>
            <person name="Sun S."/>
            <person name="Springer D."/>
            <person name="Dromer F."/>
            <person name="Young S.K."/>
            <person name="Zeng Q."/>
            <person name="Gargeya S."/>
            <person name="Fitzgerald M."/>
            <person name="Abouelleil A."/>
            <person name="Alvarado L."/>
            <person name="Berlin A.M."/>
            <person name="Chapman S.B."/>
            <person name="Dewar J."/>
            <person name="Goldberg J."/>
            <person name="Griggs A."/>
            <person name="Gujja S."/>
            <person name="Hansen M."/>
            <person name="Howarth C."/>
            <person name="Imamovic A."/>
            <person name="Larimer J."/>
            <person name="McCowan C."/>
            <person name="Murphy C."/>
            <person name="Pearson M."/>
            <person name="Priest M."/>
            <person name="Roberts A."/>
            <person name="Saif S."/>
            <person name="Shea T."/>
            <person name="Sykes S."/>
            <person name="Wortman J."/>
            <person name="Nusbaum C."/>
            <person name="Birren B."/>
        </authorList>
    </citation>
    <scope>NUCLEOTIDE SEQUENCE [LARGE SCALE GENOMIC DNA]</scope>
    <source>
        <strain evidence="2">CBS 10737</strain>
    </source>
</reference>
<reference evidence="2" key="3">
    <citation type="submission" date="2016-07" db="EMBL/GenBank/DDBJ databases">
        <title>Evolution of pathogenesis and genome organization in the Tremellales.</title>
        <authorList>
            <person name="Cuomo C."/>
            <person name="Litvintseva A."/>
            <person name="Heitman J."/>
            <person name="Chen Y."/>
            <person name="Sun S."/>
            <person name="Springer D."/>
            <person name="Dromer F."/>
            <person name="Young S."/>
            <person name="Zeng Q."/>
            <person name="Chapman S."/>
            <person name="Gujja S."/>
            <person name="Saif S."/>
            <person name="Birren B."/>
        </authorList>
    </citation>
    <scope>NUCLEOTIDE SEQUENCE</scope>
    <source>
        <strain evidence="2">CBS 10737</strain>
    </source>
</reference>
<gene>
    <name evidence="2" type="ORF">I206_03729</name>
    <name evidence="3" type="ORF">I206_105362</name>
</gene>
<name>A0A1B9I4H3_9TREE</name>
<keyword evidence="4" id="KW-1185">Reference proteome</keyword>
<feature type="compositionally biased region" description="Basic and acidic residues" evidence="1">
    <location>
        <begin position="138"/>
        <end position="149"/>
    </location>
</feature>
<dbReference type="RefSeq" id="XP_019011626.1">
    <property type="nucleotide sequence ID" value="XM_019155472.1"/>
</dbReference>
<evidence type="ECO:0000256" key="1">
    <source>
        <dbReference type="SAM" id="MobiDB-lite"/>
    </source>
</evidence>
<accession>A0A1B9I4H3</accession>
<evidence type="ECO:0000313" key="4">
    <source>
        <dbReference type="Proteomes" id="UP000094020"/>
    </source>
</evidence>
<reference evidence="3" key="2">
    <citation type="submission" date="2013-07" db="EMBL/GenBank/DDBJ databases">
        <authorList>
            <consortium name="The Broad Institute Genome Sequencing Platform"/>
            <person name="Cuomo C."/>
            <person name="Litvintseva A."/>
            <person name="Chen Y."/>
            <person name="Heitman J."/>
            <person name="Sun S."/>
            <person name="Springer D."/>
            <person name="Dromer F."/>
            <person name="Young S.K."/>
            <person name="Zeng Q."/>
            <person name="Gargeya S."/>
            <person name="Fitzgerald M."/>
            <person name="Abouelleil A."/>
            <person name="Alvarado L."/>
            <person name="Berlin A.M."/>
            <person name="Chapman S.B."/>
            <person name="Dewar J."/>
            <person name="Goldberg J."/>
            <person name="Griggs A."/>
            <person name="Gujja S."/>
            <person name="Hansen M."/>
            <person name="Howarth C."/>
            <person name="Imamovic A."/>
            <person name="Larimer J."/>
            <person name="McCowan C."/>
            <person name="Murphy C."/>
            <person name="Pearson M."/>
            <person name="Priest M."/>
            <person name="Roberts A."/>
            <person name="Saif S."/>
            <person name="Shea T."/>
            <person name="Sykes S."/>
            <person name="Wortman J."/>
            <person name="Nusbaum C."/>
            <person name="Birren B."/>
        </authorList>
    </citation>
    <scope>NUCLEOTIDE SEQUENCE</scope>
    <source>
        <strain evidence="3">CBS 10737</strain>
    </source>
</reference>
<dbReference type="EMBL" id="CP144525">
    <property type="protein sequence ID" value="WWC71407.1"/>
    <property type="molecule type" value="Genomic_DNA"/>
</dbReference>
<feature type="region of interest" description="Disordered" evidence="1">
    <location>
        <begin position="138"/>
        <end position="164"/>
    </location>
</feature>